<dbReference type="GO" id="GO:0016787">
    <property type="term" value="F:hydrolase activity"/>
    <property type="evidence" value="ECO:0007669"/>
    <property type="project" value="UniProtKB-KW"/>
</dbReference>
<accession>A0A0B7H0I2</accession>
<reference evidence="3 5" key="3">
    <citation type="submission" date="2019-08" db="EMBL/GenBank/DDBJ databases">
        <authorList>
            <person name="Kuhnert P."/>
        </authorList>
    </citation>
    <scope>NUCLEOTIDE SEQUENCE [LARGE SCALE GENOMIC DNA]</scope>
    <source>
        <strain evidence="3 5">B36.5</strain>
    </source>
</reference>
<dbReference type="GeneID" id="57753025"/>
<dbReference type="EMBL" id="CP042817">
    <property type="protein sequence ID" value="QEJ98315.1"/>
    <property type="molecule type" value="Genomic_DNA"/>
</dbReference>
<evidence type="ECO:0000313" key="2">
    <source>
        <dbReference type="EMBL" id="CEM63392.1"/>
    </source>
</evidence>
<proteinExistence type="predicted"/>
<dbReference type="InterPro" id="IPR029058">
    <property type="entry name" value="AB_hydrolase_fold"/>
</dbReference>
<dbReference type="OrthoDB" id="9791779at2"/>
<dbReference type="Proteomes" id="UP000042527">
    <property type="component" value="Unassembled WGS sequence"/>
</dbReference>
<feature type="domain" description="AB hydrolase-1" evidence="1">
    <location>
        <begin position="4"/>
        <end position="107"/>
    </location>
</feature>
<dbReference type="EMBL" id="CDNC01000051">
    <property type="protein sequence ID" value="CEM63392.1"/>
    <property type="molecule type" value="Genomic_DNA"/>
</dbReference>
<dbReference type="AlphaFoldDB" id="A0A0B7H0I2"/>
<sequence length="207" mass="23676">MKYVFVHGLMQKANAWDIVIERLDFKDEIICPSLSFNSENGTFAETYNNFAEEFNGLPDSINLCGLSLGGLIAIKYTIENPEKVNSLVLIGTQYKMPELLMKIQNLFFHLIPKKVFLKQGFDKKQIMNITKSMYKIDFAKELKSINCPIKIICGLKDKANLKAAKELNKLIKNSSLTLMEQTGHAVNEEKPVELAEILTRFYKELKF</sequence>
<dbReference type="SUPFAM" id="SSF53474">
    <property type="entry name" value="alpha/beta-Hydrolases"/>
    <property type="match status" value="1"/>
</dbReference>
<evidence type="ECO:0000313" key="5">
    <source>
        <dbReference type="Proteomes" id="UP000323594"/>
    </source>
</evidence>
<dbReference type="RefSeq" id="WP_024753522.1">
    <property type="nucleotide sequence ID" value="NZ_CDNC01000051.1"/>
</dbReference>
<dbReference type="PANTHER" id="PTHR43689">
    <property type="entry name" value="HYDROLASE"/>
    <property type="match status" value="1"/>
</dbReference>
<dbReference type="Pfam" id="PF00561">
    <property type="entry name" value="Abhydrolase_1"/>
    <property type="match status" value="1"/>
</dbReference>
<protein>
    <submittedName>
        <fullName evidence="3">Alpha/beta fold hydrolase</fullName>
    </submittedName>
</protein>
<evidence type="ECO:0000313" key="4">
    <source>
        <dbReference type="Proteomes" id="UP000042527"/>
    </source>
</evidence>
<reference evidence="4" key="1">
    <citation type="submission" date="2015-01" db="EMBL/GenBank/DDBJ databases">
        <authorList>
            <person name="Manzoor Shahid"/>
            <person name="Zubair Saima"/>
        </authorList>
    </citation>
    <scope>NUCLEOTIDE SEQUENCE [LARGE SCALE GENOMIC DNA]</scope>
    <source>
        <strain evidence="4">V1</strain>
    </source>
</reference>
<dbReference type="Proteomes" id="UP000323594">
    <property type="component" value="Chromosome"/>
</dbReference>
<dbReference type="Gene3D" id="3.40.50.1820">
    <property type="entry name" value="alpha/beta hydrolase"/>
    <property type="match status" value="1"/>
</dbReference>
<evidence type="ECO:0000313" key="3">
    <source>
        <dbReference type="EMBL" id="QEJ98315.1"/>
    </source>
</evidence>
<organism evidence="2 4">
    <name type="scientific">Treponema phagedenis</name>
    <dbReference type="NCBI Taxonomy" id="162"/>
    <lineage>
        <taxon>Bacteria</taxon>
        <taxon>Pseudomonadati</taxon>
        <taxon>Spirochaetota</taxon>
        <taxon>Spirochaetia</taxon>
        <taxon>Spirochaetales</taxon>
        <taxon>Treponemataceae</taxon>
        <taxon>Treponema</taxon>
    </lineage>
</organism>
<name>A0A0B7H0I2_TREPH</name>
<keyword evidence="3" id="KW-0378">Hydrolase</keyword>
<evidence type="ECO:0000259" key="1">
    <source>
        <dbReference type="Pfam" id="PF00561"/>
    </source>
</evidence>
<keyword evidence="4" id="KW-1185">Reference proteome</keyword>
<gene>
    <name evidence="3" type="ORF">FUT82_10115</name>
    <name evidence="2" type="ORF">TPHV1_90021</name>
</gene>
<dbReference type="InterPro" id="IPR000073">
    <property type="entry name" value="AB_hydrolase_1"/>
</dbReference>
<dbReference type="PANTHER" id="PTHR43689:SF8">
    <property type="entry name" value="ALPHA_BETA-HYDROLASES SUPERFAMILY PROTEIN"/>
    <property type="match status" value="1"/>
</dbReference>
<reference evidence="2" key="2">
    <citation type="submission" date="2015-01" db="EMBL/GenBank/DDBJ databases">
        <authorList>
            <person name="Xiang T."/>
            <person name="Song Y."/>
            <person name="Huang L."/>
            <person name="Wang B."/>
            <person name="Wu P."/>
        </authorList>
    </citation>
    <scope>NUCLEOTIDE SEQUENCE [LARGE SCALE GENOMIC DNA]</scope>
    <source>
        <strain evidence="2">V1</strain>
    </source>
</reference>